<keyword evidence="3" id="KW-0732">Signal</keyword>
<dbReference type="PANTHER" id="PTHR42928">
    <property type="entry name" value="TRICARBOXYLATE-BINDING PROTEIN"/>
    <property type="match status" value="1"/>
</dbReference>
<proteinExistence type="inferred from homology"/>
<keyword evidence="5" id="KW-1185">Reference proteome</keyword>
<dbReference type="AlphaFoldDB" id="A0A9X2DNL7"/>
<dbReference type="Pfam" id="PF03401">
    <property type="entry name" value="TctC"/>
    <property type="match status" value="1"/>
</dbReference>
<dbReference type="InterPro" id="IPR005064">
    <property type="entry name" value="BUG"/>
</dbReference>
<dbReference type="Proteomes" id="UP001139179">
    <property type="component" value="Unassembled WGS sequence"/>
</dbReference>
<dbReference type="PANTHER" id="PTHR42928:SF1">
    <property type="entry name" value="BLR4371 PROTEIN"/>
    <property type="match status" value="1"/>
</dbReference>
<dbReference type="CDD" id="cd07012">
    <property type="entry name" value="PBP2_Bug_TTT"/>
    <property type="match status" value="1"/>
</dbReference>
<dbReference type="Gene3D" id="3.40.190.10">
    <property type="entry name" value="Periplasmic binding protein-like II"/>
    <property type="match status" value="1"/>
</dbReference>
<feature type="region of interest" description="Disordered" evidence="2">
    <location>
        <begin position="23"/>
        <end position="51"/>
    </location>
</feature>
<feature type="chain" id="PRO_5040924808" evidence="3">
    <location>
        <begin position="19"/>
        <end position="339"/>
    </location>
</feature>
<evidence type="ECO:0000256" key="3">
    <source>
        <dbReference type="SAM" id="SignalP"/>
    </source>
</evidence>
<evidence type="ECO:0000256" key="1">
    <source>
        <dbReference type="ARBA" id="ARBA00006987"/>
    </source>
</evidence>
<evidence type="ECO:0000256" key="2">
    <source>
        <dbReference type="SAM" id="MobiDB-lite"/>
    </source>
</evidence>
<dbReference type="InterPro" id="IPR042100">
    <property type="entry name" value="Bug_dom1"/>
</dbReference>
<sequence length="339" mass="36797">MKRFLLLVLMLVVMGMIAACGSDETSQEGGGAAEGAGAEGEAEFEPSGPLDWTIAFGPGGGNDVMARSMIKIIEQYELYPESIVPENREGGSGAVGWGYLMGKAGSDSDISTTSGSFITTPLQSDPGWTYEDFTHVALMATDDMFLVVPGDSEFETLEDFIEHAKANRLNFGGIGVANVDRMIVATFAEEAGVENYEYIPYDDTGLQLADMLAGTLDAVVSNPGDVLGQLEAGELKALAFSGQERLPGQFEEIPTFIESGLDVNISMPRGVILPPDVPDEVREYWIDTMKQIAETPEWKEYIEKNHLSEYILYGDDFSNYLEETVSTFEEILTELGVIG</sequence>
<feature type="signal peptide" evidence="3">
    <location>
        <begin position="1"/>
        <end position="18"/>
    </location>
</feature>
<gene>
    <name evidence="4" type="ORF">M3202_00625</name>
</gene>
<dbReference type="RefSeq" id="WP_251221450.1">
    <property type="nucleotide sequence ID" value="NZ_JAMBOL010000001.1"/>
</dbReference>
<reference evidence="4" key="1">
    <citation type="submission" date="2022-05" db="EMBL/GenBank/DDBJ databases">
        <title>Comparative Genomics of Spacecraft Associated Microbes.</title>
        <authorList>
            <person name="Tran M.T."/>
            <person name="Wright A."/>
            <person name="Seuylemezian A."/>
            <person name="Eisen J."/>
            <person name="Coil D."/>
        </authorList>
    </citation>
    <scope>NUCLEOTIDE SEQUENCE</scope>
    <source>
        <strain evidence="4">214.1.1</strain>
    </source>
</reference>
<evidence type="ECO:0000313" key="5">
    <source>
        <dbReference type="Proteomes" id="UP001139179"/>
    </source>
</evidence>
<dbReference type="EMBL" id="JAMBOL010000001">
    <property type="protein sequence ID" value="MCM3712572.1"/>
    <property type="molecule type" value="Genomic_DNA"/>
</dbReference>
<organism evidence="4 5">
    <name type="scientific">Halalkalibacter oceani</name>
    <dbReference type="NCBI Taxonomy" id="1653776"/>
    <lineage>
        <taxon>Bacteria</taxon>
        <taxon>Bacillati</taxon>
        <taxon>Bacillota</taxon>
        <taxon>Bacilli</taxon>
        <taxon>Bacillales</taxon>
        <taxon>Bacillaceae</taxon>
        <taxon>Halalkalibacter</taxon>
    </lineage>
</organism>
<comment type="similarity">
    <text evidence="1">Belongs to the UPF0065 (bug) family.</text>
</comment>
<name>A0A9X2DNL7_9BACI</name>
<accession>A0A9X2DNL7</accession>
<dbReference type="PIRSF" id="PIRSF017082">
    <property type="entry name" value="YflP"/>
    <property type="match status" value="1"/>
</dbReference>
<dbReference type="SUPFAM" id="SSF53850">
    <property type="entry name" value="Periplasmic binding protein-like II"/>
    <property type="match status" value="1"/>
</dbReference>
<evidence type="ECO:0000313" key="4">
    <source>
        <dbReference type="EMBL" id="MCM3712572.1"/>
    </source>
</evidence>
<feature type="compositionally biased region" description="Gly residues" evidence="2">
    <location>
        <begin position="28"/>
        <end position="38"/>
    </location>
</feature>
<comment type="caution">
    <text evidence="4">The sequence shown here is derived from an EMBL/GenBank/DDBJ whole genome shotgun (WGS) entry which is preliminary data.</text>
</comment>
<protein>
    <submittedName>
        <fullName evidence="4">Tripartite tricarboxylate transporter substrate binding protein</fullName>
    </submittedName>
</protein>
<dbReference type="PROSITE" id="PS51257">
    <property type="entry name" value="PROKAR_LIPOPROTEIN"/>
    <property type="match status" value="1"/>
</dbReference>
<dbReference type="Gene3D" id="3.40.190.150">
    <property type="entry name" value="Bordetella uptake gene, domain 1"/>
    <property type="match status" value="1"/>
</dbReference>